<accession>A0ABV8RE52</accession>
<name>A0ABV8RE52_9SPHN</name>
<gene>
    <name evidence="2" type="ORF">ACFOWX_02145</name>
</gene>
<sequence>MLVRAIFMPAFLLYTAPLLAQNGADLKAPSVFTDLINCKSIENAQERLACYDQKVDSLDKAQQNEDIIVTDKEAVQDAKKGLFGFSLPKLKIFGKEGDTQLEELVSTIKSAHQDRSGKWTFVLEDGAEWQQIDSEIPRRDPKAGMEVKIRKASLGSYFVNVEGRRAIRMRRIG</sequence>
<evidence type="ECO:0000313" key="3">
    <source>
        <dbReference type="Proteomes" id="UP001595887"/>
    </source>
</evidence>
<reference evidence="3" key="1">
    <citation type="journal article" date="2019" name="Int. J. Syst. Evol. Microbiol.">
        <title>The Global Catalogue of Microorganisms (GCM) 10K type strain sequencing project: providing services to taxonomists for standard genome sequencing and annotation.</title>
        <authorList>
            <consortium name="The Broad Institute Genomics Platform"/>
            <consortium name="The Broad Institute Genome Sequencing Center for Infectious Disease"/>
            <person name="Wu L."/>
            <person name="Ma J."/>
        </authorList>
    </citation>
    <scope>NUCLEOTIDE SEQUENCE [LARGE SCALE GENOMIC DNA]</scope>
    <source>
        <strain evidence="3">CECT 8531</strain>
    </source>
</reference>
<dbReference type="PIRSF" id="PIRSF032038">
    <property type="entry name" value="UCP023238"/>
    <property type="match status" value="1"/>
</dbReference>
<feature type="chain" id="PRO_5045180599" evidence="1">
    <location>
        <begin position="21"/>
        <end position="173"/>
    </location>
</feature>
<evidence type="ECO:0000256" key="1">
    <source>
        <dbReference type="SAM" id="SignalP"/>
    </source>
</evidence>
<dbReference type="EMBL" id="JBHSDH010000010">
    <property type="protein sequence ID" value="MFC4291209.1"/>
    <property type="molecule type" value="Genomic_DNA"/>
</dbReference>
<dbReference type="Proteomes" id="UP001595887">
    <property type="component" value="Unassembled WGS sequence"/>
</dbReference>
<proteinExistence type="predicted"/>
<keyword evidence="3" id="KW-1185">Reference proteome</keyword>
<protein>
    <submittedName>
        <fullName evidence="2">Uncharacterized protein</fullName>
    </submittedName>
</protein>
<organism evidence="2 3">
    <name type="scientific">Sphingorhabdus arenilitoris</name>
    <dbReference type="NCBI Taxonomy" id="1490041"/>
    <lineage>
        <taxon>Bacteria</taxon>
        <taxon>Pseudomonadati</taxon>
        <taxon>Pseudomonadota</taxon>
        <taxon>Alphaproteobacteria</taxon>
        <taxon>Sphingomonadales</taxon>
        <taxon>Sphingomonadaceae</taxon>
        <taxon>Sphingorhabdus</taxon>
    </lineage>
</organism>
<dbReference type="InterPro" id="IPR016987">
    <property type="entry name" value="UCP023238"/>
</dbReference>
<comment type="caution">
    <text evidence="2">The sequence shown here is derived from an EMBL/GenBank/DDBJ whole genome shotgun (WGS) entry which is preliminary data.</text>
</comment>
<evidence type="ECO:0000313" key="2">
    <source>
        <dbReference type="EMBL" id="MFC4291209.1"/>
    </source>
</evidence>
<dbReference type="RefSeq" id="WP_381420815.1">
    <property type="nucleotide sequence ID" value="NZ_JBHSDH010000010.1"/>
</dbReference>
<feature type="signal peptide" evidence="1">
    <location>
        <begin position="1"/>
        <end position="20"/>
    </location>
</feature>
<keyword evidence="1" id="KW-0732">Signal</keyword>